<evidence type="ECO:0000313" key="1">
    <source>
        <dbReference type="EMBL" id="DAB37769.1"/>
    </source>
</evidence>
<protein>
    <recommendedName>
        <fullName evidence="3">GGDEF domain-containing protein</fullName>
    </recommendedName>
</protein>
<evidence type="ECO:0000313" key="2">
    <source>
        <dbReference type="Proteomes" id="UP000228859"/>
    </source>
</evidence>
<dbReference type="EMBL" id="DLUI01000136">
    <property type="protein sequence ID" value="DAB37769.1"/>
    <property type="molecule type" value="Genomic_DNA"/>
</dbReference>
<sequence>MPNALRDECFILQEPLVQHIKKYDYRLKRYQINYSIVLLRCYDDVSFSQLSNCVRQTDRLITLDQHTCAIIFDSTNTETGQLAANNFLAHCKCTFCSSQFFTSIVNANQYDDIDTMVPELFTQLHDSIENNRAELSS</sequence>
<dbReference type="Proteomes" id="UP000228859">
    <property type="component" value="Unassembled WGS sequence"/>
</dbReference>
<dbReference type="RefSeq" id="WP_294896556.1">
    <property type="nucleotide sequence ID" value="NZ_DLUI01000136.1"/>
</dbReference>
<evidence type="ECO:0008006" key="3">
    <source>
        <dbReference type="Google" id="ProtNLM"/>
    </source>
</evidence>
<gene>
    <name evidence="1" type="ORF">CFH83_09450</name>
</gene>
<reference evidence="1 2" key="1">
    <citation type="journal article" date="2017" name="Front. Microbiol.">
        <title>Comparative Genomic Analysis of the Class Epsilonproteobacteria and Proposed Reclassification to Epsilonbacteraeota (phyl. nov.).</title>
        <authorList>
            <person name="Waite D.W."/>
            <person name="Vanwonterghem I."/>
            <person name="Rinke C."/>
            <person name="Parks D.H."/>
            <person name="Zhang Y."/>
            <person name="Takai K."/>
            <person name="Sievert S.M."/>
            <person name="Simon J."/>
            <person name="Campbell B.J."/>
            <person name="Hanson T.E."/>
            <person name="Woyke T."/>
            <person name="Klotz M.G."/>
            <person name="Hugenholtz P."/>
        </authorList>
    </citation>
    <scope>NUCLEOTIDE SEQUENCE [LARGE SCALE GENOMIC DNA]</scope>
    <source>
        <strain evidence="1">UBA12443</strain>
    </source>
</reference>
<name>A0A2D3WKY1_9BACT</name>
<proteinExistence type="predicted"/>
<dbReference type="AlphaFoldDB" id="A0A2D3WKY1"/>
<organism evidence="1 2">
    <name type="scientific">Sulfuricurvum kujiense</name>
    <dbReference type="NCBI Taxonomy" id="148813"/>
    <lineage>
        <taxon>Bacteria</taxon>
        <taxon>Pseudomonadati</taxon>
        <taxon>Campylobacterota</taxon>
        <taxon>Epsilonproteobacteria</taxon>
        <taxon>Campylobacterales</taxon>
        <taxon>Sulfurimonadaceae</taxon>
        <taxon>Sulfuricurvum</taxon>
    </lineage>
</organism>
<accession>A0A2D3WKY1</accession>
<comment type="caution">
    <text evidence="1">The sequence shown here is derived from an EMBL/GenBank/DDBJ whole genome shotgun (WGS) entry which is preliminary data.</text>
</comment>